<dbReference type="Proteomes" id="UP000294613">
    <property type="component" value="Unassembled WGS sequence"/>
</dbReference>
<name>A0A4R3JVH9_9FIRM</name>
<organism evidence="3 4">
    <name type="scientific">Faecalimonas umbilicata</name>
    <dbReference type="NCBI Taxonomy" id="1912855"/>
    <lineage>
        <taxon>Bacteria</taxon>
        <taxon>Bacillati</taxon>
        <taxon>Bacillota</taxon>
        <taxon>Clostridia</taxon>
        <taxon>Lachnospirales</taxon>
        <taxon>Lachnospiraceae</taxon>
        <taxon>Faecalimonas</taxon>
    </lineage>
</organism>
<dbReference type="NCBIfam" id="TIGR00277">
    <property type="entry name" value="HDIG"/>
    <property type="match status" value="1"/>
</dbReference>
<evidence type="ECO:0000313" key="5">
    <source>
        <dbReference type="Proteomes" id="UP000702954"/>
    </source>
</evidence>
<dbReference type="GO" id="GO:0016740">
    <property type="term" value="F:transferase activity"/>
    <property type="evidence" value="ECO:0007669"/>
    <property type="project" value="UniProtKB-KW"/>
</dbReference>
<dbReference type="EMBL" id="BHEO01000002">
    <property type="protein sequence ID" value="GBU04064.1"/>
    <property type="molecule type" value="Genomic_DNA"/>
</dbReference>
<dbReference type="SMART" id="SM00471">
    <property type="entry name" value="HDc"/>
    <property type="match status" value="1"/>
</dbReference>
<dbReference type="CDD" id="cd00077">
    <property type="entry name" value="HDc"/>
    <property type="match status" value="1"/>
</dbReference>
<dbReference type="RefSeq" id="WP_116441140.1">
    <property type="nucleotide sequence ID" value="NZ_BHEO01000002.1"/>
</dbReference>
<dbReference type="InterPro" id="IPR006674">
    <property type="entry name" value="HD_domain"/>
</dbReference>
<dbReference type="SUPFAM" id="SSF109604">
    <property type="entry name" value="HD-domain/PDEase-like"/>
    <property type="match status" value="1"/>
</dbReference>
<dbReference type="Proteomes" id="UP000702954">
    <property type="component" value="Unassembled WGS sequence"/>
</dbReference>
<dbReference type="InterPro" id="IPR006675">
    <property type="entry name" value="HDIG_dom"/>
</dbReference>
<comment type="caution">
    <text evidence="3">The sequence shown here is derived from an EMBL/GenBank/DDBJ whole genome shotgun (WGS) entry which is preliminary data.</text>
</comment>
<keyword evidence="3" id="KW-0808">Transferase</keyword>
<evidence type="ECO:0000313" key="2">
    <source>
        <dbReference type="EMBL" id="GBU04064.1"/>
    </source>
</evidence>
<proteinExistence type="predicted"/>
<accession>A0A4R3JVH9</accession>
<evidence type="ECO:0000259" key="1">
    <source>
        <dbReference type="SMART" id="SM00471"/>
    </source>
</evidence>
<dbReference type="Gene3D" id="1.10.3210.10">
    <property type="entry name" value="Hypothetical protein af1432"/>
    <property type="match status" value="1"/>
</dbReference>
<evidence type="ECO:0000313" key="4">
    <source>
        <dbReference type="Proteomes" id="UP000294613"/>
    </source>
</evidence>
<keyword evidence="5" id="KW-1185">Reference proteome</keyword>
<reference evidence="2 5" key="1">
    <citation type="journal article" date="2018" name="Int. J. Syst. Evol. Microbiol.">
        <title>Draft Genome Sequence of Faecalimonas umbilicata JCM 30896T, an Acetate-Producing Bacterium Isolated from Human Feces.</title>
        <authorList>
            <person name="Sakamoto M."/>
            <person name="Ikeyama N."/>
            <person name="Yuki M."/>
            <person name="Ohkuma M."/>
        </authorList>
    </citation>
    <scope>NUCLEOTIDE SEQUENCE [LARGE SCALE GENOMIC DNA]</scope>
    <source>
        <strain evidence="2 5">EGH7</strain>
    </source>
</reference>
<gene>
    <name evidence="3" type="ORF">EDD74_101165</name>
    <name evidence="2" type="ORF">FAEUMB_06050</name>
</gene>
<sequence>MLPDRKEAESFLRESEEIHPGPWADHCRTAAECAEKIARNCSGLDPEKAYIIGLLHDIGRRIETGTHFKHIVDGYECMMEYGYDEVARVCMTHSFQIKNIESYIGKIDVPEEKSEMVRTFLNHIELDDYDLLIQLCDAIALPEGPVSMEKRLRDIEERYGSYPEDKRQRCYELKAYFEEKMGRSLYDVIGVDEITLP</sequence>
<reference evidence="3 4" key="2">
    <citation type="submission" date="2019-03" db="EMBL/GenBank/DDBJ databases">
        <title>Genomic Encyclopedia of Type Strains, Phase IV (KMG-IV): sequencing the most valuable type-strain genomes for metagenomic binning, comparative biology and taxonomic classification.</title>
        <authorList>
            <person name="Goeker M."/>
        </authorList>
    </citation>
    <scope>NUCLEOTIDE SEQUENCE [LARGE SCALE GENOMIC DNA]</scope>
    <source>
        <strain evidence="3 4">DSM 103426</strain>
    </source>
</reference>
<evidence type="ECO:0000313" key="3">
    <source>
        <dbReference type="EMBL" id="TCS70315.1"/>
    </source>
</evidence>
<dbReference type="Pfam" id="PF01966">
    <property type="entry name" value="HD"/>
    <property type="match status" value="1"/>
</dbReference>
<protein>
    <submittedName>
        <fullName evidence="2">Phosphohydrolase</fullName>
    </submittedName>
    <submittedName>
        <fullName evidence="3">Putative nucleotidyltransferase with HDIG domain</fullName>
    </submittedName>
</protein>
<dbReference type="AlphaFoldDB" id="A0A4R3JVH9"/>
<dbReference type="InterPro" id="IPR003607">
    <property type="entry name" value="HD/PDEase_dom"/>
</dbReference>
<feature type="domain" description="HD/PDEase" evidence="1">
    <location>
        <begin position="19"/>
        <end position="151"/>
    </location>
</feature>
<dbReference type="EMBL" id="SLZV01000001">
    <property type="protein sequence ID" value="TCS70315.1"/>
    <property type="molecule type" value="Genomic_DNA"/>
</dbReference>